<name>A0A1U7CWB8_9BACT</name>
<dbReference type="EMBL" id="CP019082">
    <property type="protein sequence ID" value="APW63188.1"/>
    <property type="molecule type" value="Genomic_DNA"/>
</dbReference>
<organism evidence="1 2">
    <name type="scientific">Paludisphaera borealis</name>
    <dbReference type="NCBI Taxonomy" id="1387353"/>
    <lineage>
        <taxon>Bacteria</taxon>
        <taxon>Pseudomonadati</taxon>
        <taxon>Planctomycetota</taxon>
        <taxon>Planctomycetia</taxon>
        <taxon>Isosphaerales</taxon>
        <taxon>Isosphaeraceae</taxon>
        <taxon>Paludisphaera</taxon>
    </lineage>
</organism>
<keyword evidence="2" id="KW-1185">Reference proteome</keyword>
<dbReference type="AlphaFoldDB" id="A0A1U7CWB8"/>
<dbReference type="Proteomes" id="UP000186309">
    <property type="component" value="Chromosome"/>
</dbReference>
<dbReference type="STRING" id="1387353.BSF38_04751"/>
<accession>A0A1U7CWB8</accession>
<evidence type="ECO:0000313" key="2">
    <source>
        <dbReference type="Proteomes" id="UP000186309"/>
    </source>
</evidence>
<gene>
    <name evidence="1" type="ORF">BSF38_04751</name>
</gene>
<dbReference type="KEGG" id="pbor:BSF38_04751"/>
<evidence type="ECO:0000313" key="1">
    <source>
        <dbReference type="EMBL" id="APW63188.1"/>
    </source>
</evidence>
<reference evidence="2" key="1">
    <citation type="submission" date="2016-12" db="EMBL/GenBank/DDBJ databases">
        <title>Comparative genomics of four Isosphaeraceae planctomycetes: a common pool of plasmids and glycoside hydrolase genes.</title>
        <authorList>
            <person name="Ivanova A."/>
        </authorList>
    </citation>
    <scope>NUCLEOTIDE SEQUENCE [LARGE SCALE GENOMIC DNA]</scope>
    <source>
        <strain evidence="2">PX4</strain>
    </source>
</reference>
<proteinExistence type="predicted"/>
<dbReference type="InterPro" id="IPR058240">
    <property type="entry name" value="rSAM_sf"/>
</dbReference>
<dbReference type="SUPFAM" id="SSF102114">
    <property type="entry name" value="Radical SAM enzymes"/>
    <property type="match status" value="1"/>
</dbReference>
<protein>
    <submittedName>
        <fullName evidence="1">Uncharacterized protein</fullName>
    </submittedName>
</protein>
<dbReference type="OrthoDB" id="286365at2"/>
<sequence>MSQHHQTEAACLLQSGAIYHHRIGLQPGDGEGDFVFAGFKQGAFSLYFGDAPIFHFDLEGRWQRAYVRDRHYLKRLDASIHEINRVREGANLVLKRRVLDDAEAQGLDSEIREVAEILRAGLDAQAFRVENPPGEKAKVIDDAALREFLDRIAAWDASAWSAHRKLYHDSYGPLPFTPPDCQNAVILQATRGDAGGRSFGGGPIHDHGVRTPEEFERHVRDVASLLGRRLLQTRAVFLAGADVLRRPADDVLGYLDAIGRVLPLSANARTTRSDDPESSPMIDDVHVFLDDFSRPIAGVDLLAGAHKRRLSHIALGVESGDPDVRRLYGKDWLDEDLQNFVSRAKESDVELSVLTLVGGGGNERAADHIARTARLIKSLALTRGDLVFLLDEREIADSSNPGLTPLDQSAWAEQLDLLRQSLSSLRERGVKVLPYSMAKQWA</sequence>
<dbReference type="RefSeq" id="WP_076349574.1">
    <property type="nucleotide sequence ID" value="NZ_CP019082.1"/>
</dbReference>